<dbReference type="SUPFAM" id="SSF53383">
    <property type="entry name" value="PLP-dependent transferases"/>
    <property type="match status" value="1"/>
</dbReference>
<evidence type="ECO:0000256" key="7">
    <source>
        <dbReference type="ARBA" id="ARBA00022679"/>
    </source>
</evidence>
<proteinExistence type="inferred from homology"/>
<keyword evidence="4 13" id="KW-0963">Cytoplasm</keyword>
<dbReference type="Proteomes" id="UP001219037">
    <property type="component" value="Chromosome"/>
</dbReference>
<evidence type="ECO:0000256" key="1">
    <source>
        <dbReference type="ARBA" id="ARBA00003483"/>
    </source>
</evidence>
<feature type="region of interest" description="Disordered" evidence="14">
    <location>
        <begin position="1"/>
        <end position="26"/>
    </location>
</feature>
<feature type="binding site" evidence="13">
    <location>
        <position position="151"/>
    </location>
    <ligand>
        <name>pyridoxal 5'-phosphate</name>
        <dbReference type="ChEBI" id="CHEBI:597326"/>
    </ligand>
</feature>
<evidence type="ECO:0000313" key="17">
    <source>
        <dbReference type="Proteomes" id="UP001219037"/>
    </source>
</evidence>
<comment type="pathway">
    <text evidence="2 13">Amino-acid biosynthesis; L-serine biosynthesis; L-serine from 3-phospho-D-glycerate: step 2/3.</text>
</comment>
<dbReference type="PANTHER" id="PTHR21152">
    <property type="entry name" value="AMINOTRANSFERASE CLASS V"/>
    <property type="match status" value="1"/>
</dbReference>
<evidence type="ECO:0000256" key="2">
    <source>
        <dbReference type="ARBA" id="ARBA00005099"/>
    </source>
</evidence>
<keyword evidence="7 13" id="KW-0808">Transferase</keyword>
<comment type="function">
    <text evidence="1 13">Catalyzes the reversible conversion of 3-phosphohydroxypyruvate to phosphoserine and of 3-hydroxy-2-oxo-4-phosphonooxybutanoate to phosphohydroxythreonine.</text>
</comment>
<dbReference type="InterPro" id="IPR000192">
    <property type="entry name" value="Aminotrans_V_dom"/>
</dbReference>
<evidence type="ECO:0000256" key="12">
    <source>
        <dbReference type="ARBA" id="ARBA00049007"/>
    </source>
</evidence>
<evidence type="ECO:0000256" key="11">
    <source>
        <dbReference type="ARBA" id="ARBA00047630"/>
    </source>
</evidence>
<dbReference type="GO" id="GO:0004648">
    <property type="term" value="F:O-phospho-L-serine:2-oxoglutarate aminotransferase activity"/>
    <property type="evidence" value="ECO:0007669"/>
    <property type="project" value="UniProtKB-EC"/>
</dbReference>
<keyword evidence="9 13" id="KW-0664">Pyridoxine biosynthesis</keyword>
<comment type="subunit">
    <text evidence="13">Homodimer.</text>
</comment>
<evidence type="ECO:0000256" key="5">
    <source>
        <dbReference type="ARBA" id="ARBA00022576"/>
    </source>
</evidence>
<evidence type="ECO:0000256" key="9">
    <source>
        <dbReference type="ARBA" id="ARBA00023096"/>
    </source>
</evidence>
<comment type="subcellular location">
    <subcellularLocation>
        <location evidence="13">Cytoplasm</location>
    </subcellularLocation>
</comment>
<dbReference type="RefSeq" id="WP_278158654.1">
    <property type="nucleotide sequence ID" value="NZ_CP121252.1"/>
</dbReference>
<evidence type="ECO:0000313" key="16">
    <source>
        <dbReference type="EMBL" id="WFP17271.1"/>
    </source>
</evidence>
<evidence type="ECO:0000256" key="4">
    <source>
        <dbReference type="ARBA" id="ARBA00022490"/>
    </source>
</evidence>
<dbReference type="InterPro" id="IPR015421">
    <property type="entry name" value="PyrdxlP-dep_Trfase_major"/>
</dbReference>
<comment type="cofactor">
    <cofactor evidence="13">
        <name>pyridoxal 5'-phosphate</name>
        <dbReference type="ChEBI" id="CHEBI:597326"/>
    </cofactor>
    <text evidence="13">Binds 1 pyridoxal phosphate per subunit.</text>
</comment>
<comment type="pathway">
    <text evidence="13">Cofactor biosynthesis; pyridoxine 5'-phosphate biosynthesis; pyridoxine 5'-phosphate from D-erythrose 4-phosphate: step 3/5.</text>
</comment>
<dbReference type="Gene3D" id="3.40.640.10">
    <property type="entry name" value="Type I PLP-dependent aspartate aminotransferase-like (Major domain)"/>
    <property type="match status" value="1"/>
</dbReference>
<dbReference type="InterPro" id="IPR015422">
    <property type="entry name" value="PyrdxlP-dep_Trfase_small"/>
</dbReference>
<evidence type="ECO:0000256" key="13">
    <source>
        <dbReference type="HAMAP-Rule" id="MF_00160"/>
    </source>
</evidence>
<dbReference type="PANTHER" id="PTHR21152:SF40">
    <property type="entry name" value="ALANINE--GLYOXYLATE AMINOTRANSFERASE"/>
    <property type="match status" value="1"/>
</dbReference>
<keyword evidence="17" id="KW-1185">Reference proteome</keyword>
<accession>A0ABY8H7Z3</accession>
<feature type="binding site" evidence="13">
    <location>
        <position position="197"/>
    </location>
    <ligand>
        <name>pyridoxal 5'-phosphate</name>
        <dbReference type="ChEBI" id="CHEBI:597326"/>
    </ligand>
</feature>
<evidence type="ECO:0000256" key="3">
    <source>
        <dbReference type="ARBA" id="ARBA00006904"/>
    </source>
</evidence>
<evidence type="ECO:0000256" key="8">
    <source>
        <dbReference type="ARBA" id="ARBA00022898"/>
    </source>
</evidence>
<feature type="domain" description="Aminotransferase class V" evidence="15">
    <location>
        <begin position="142"/>
        <end position="333"/>
    </location>
</feature>
<evidence type="ECO:0000259" key="15">
    <source>
        <dbReference type="Pfam" id="PF00266"/>
    </source>
</evidence>
<comment type="catalytic activity">
    <reaction evidence="11 13">
        <text>4-(phosphooxy)-L-threonine + 2-oxoglutarate = (R)-3-hydroxy-2-oxo-4-phosphooxybutanoate + L-glutamate</text>
        <dbReference type="Rhea" id="RHEA:16573"/>
        <dbReference type="ChEBI" id="CHEBI:16810"/>
        <dbReference type="ChEBI" id="CHEBI:29985"/>
        <dbReference type="ChEBI" id="CHEBI:58452"/>
        <dbReference type="ChEBI" id="CHEBI:58538"/>
        <dbReference type="EC" id="2.6.1.52"/>
    </reaction>
</comment>
<comment type="similarity">
    <text evidence="3 13">Belongs to the class-V pyridoxal-phosphate-dependent aminotransferase family. SerC subfamily.</text>
</comment>
<feature type="binding site" evidence="13">
    <location>
        <position position="47"/>
    </location>
    <ligand>
        <name>L-glutamate</name>
        <dbReference type="ChEBI" id="CHEBI:29985"/>
    </ligand>
</feature>
<evidence type="ECO:0000256" key="14">
    <source>
        <dbReference type="SAM" id="MobiDB-lite"/>
    </source>
</evidence>
<feature type="binding site" evidence="13">
    <location>
        <begin position="249"/>
        <end position="250"/>
    </location>
    <ligand>
        <name>pyridoxal 5'-phosphate</name>
        <dbReference type="ChEBI" id="CHEBI:597326"/>
    </ligand>
</feature>
<dbReference type="EC" id="2.6.1.52" evidence="13"/>
<keyword evidence="10 13" id="KW-0718">Serine biosynthesis</keyword>
<sequence>MSTSTVTIPNDLLPRDGRFGAGPSKVRPEQVAALSEAGAQLLGTSHRQAPVKNLVGSVREGITQLFSAPEGYEVIMGVGGSTAFWDAASFGLVRNKAQHLSFGEFGSKFAKATNKAPFLEASSILTAEPGTRPEPVAETGVDVYAWPHNETSTGVSAPVQRVAGADADALVLVDATSGAGGLPVDVAESDVYYFAPQKNFASDGGLWLALFSPAALARVEEISASGRWIPDFLDVKTAVDNSVKNQTYNTPALATLVMLDEQLSWMNSNGGLDFTTARTKDSSDRIYTWAEQSTFATPFVTRAEDRSQVIVTVDFDEAVDAAQVASILRAHGVVDTEPYRKLGRNQLRIATFAAIEPEDVSALLSCIDHVVAQLG</sequence>
<gene>
    <name evidence="13 16" type="primary">serC</name>
    <name evidence="16" type="ORF">P8192_03920</name>
</gene>
<dbReference type="InterPro" id="IPR006272">
    <property type="entry name" value="Pser_aminoTfrase_mycobac"/>
</dbReference>
<dbReference type="Gene3D" id="3.90.1150.10">
    <property type="entry name" value="Aspartate Aminotransferase, domain 1"/>
    <property type="match status" value="1"/>
</dbReference>
<dbReference type="EMBL" id="CP121252">
    <property type="protein sequence ID" value="WFP17271.1"/>
    <property type="molecule type" value="Genomic_DNA"/>
</dbReference>
<evidence type="ECO:0000256" key="10">
    <source>
        <dbReference type="ARBA" id="ARBA00023299"/>
    </source>
</evidence>
<organism evidence="16 17">
    <name type="scientific">Citricoccus muralis</name>
    <dbReference type="NCBI Taxonomy" id="169134"/>
    <lineage>
        <taxon>Bacteria</taxon>
        <taxon>Bacillati</taxon>
        <taxon>Actinomycetota</taxon>
        <taxon>Actinomycetes</taxon>
        <taxon>Micrococcales</taxon>
        <taxon>Micrococcaceae</taxon>
        <taxon>Citricoccus</taxon>
    </lineage>
</organism>
<comment type="caution">
    <text evidence="13">Lacks conserved residue(s) required for the propagation of feature annotation.</text>
</comment>
<evidence type="ECO:0000256" key="6">
    <source>
        <dbReference type="ARBA" id="ARBA00022605"/>
    </source>
</evidence>
<dbReference type="InterPro" id="IPR022278">
    <property type="entry name" value="Pser_aminoTfrase"/>
</dbReference>
<protein>
    <recommendedName>
        <fullName evidence="13">Phosphoserine aminotransferase</fullName>
        <ecNumber evidence="13">2.6.1.52</ecNumber>
    </recommendedName>
    <alternativeName>
        <fullName evidence="13">Phosphohydroxythreonine aminotransferase</fullName>
        <shortName evidence="13">PSAT</shortName>
    </alternativeName>
</protein>
<dbReference type="PIRSF" id="PIRSF000525">
    <property type="entry name" value="SerC"/>
    <property type="match status" value="1"/>
</dbReference>
<keyword evidence="5 13" id="KW-0032">Aminotransferase</keyword>
<comment type="catalytic activity">
    <reaction evidence="12 13">
        <text>O-phospho-L-serine + 2-oxoglutarate = 3-phosphooxypyruvate + L-glutamate</text>
        <dbReference type="Rhea" id="RHEA:14329"/>
        <dbReference type="ChEBI" id="CHEBI:16810"/>
        <dbReference type="ChEBI" id="CHEBI:18110"/>
        <dbReference type="ChEBI" id="CHEBI:29985"/>
        <dbReference type="ChEBI" id="CHEBI:57524"/>
        <dbReference type="EC" id="2.6.1.52"/>
    </reaction>
</comment>
<dbReference type="Pfam" id="PF00266">
    <property type="entry name" value="Aminotran_5"/>
    <property type="match status" value="1"/>
</dbReference>
<name>A0ABY8H7Z3_9MICC</name>
<feature type="binding site" evidence="13">
    <location>
        <position position="105"/>
    </location>
    <ligand>
        <name>pyridoxal 5'-phosphate</name>
        <dbReference type="ChEBI" id="CHEBI:597326"/>
    </ligand>
</feature>
<dbReference type="HAMAP" id="MF_00160">
    <property type="entry name" value="SerC_aminotrans_5"/>
    <property type="match status" value="1"/>
</dbReference>
<keyword evidence="6 13" id="KW-0028">Amino-acid biosynthesis</keyword>
<reference evidence="16 17" key="1">
    <citation type="submission" date="2023-04" db="EMBL/GenBank/DDBJ databases">
        <title>Funneling lignin-derived compounds into biodiesel using alkali-halophilic Citricoccus sp. P2.</title>
        <authorList>
            <person name="Luo C.-B."/>
        </authorList>
    </citation>
    <scope>NUCLEOTIDE SEQUENCE [LARGE SCALE GENOMIC DNA]</scope>
    <source>
        <strain evidence="16 17">P2</strain>
    </source>
</reference>
<dbReference type="NCBIfam" id="TIGR01366">
    <property type="entry name" value="serC_3"/>
    <property type="match status" value="1"/>
</dbReference>
<keyword evidence="8 13" id="KW-0663">Pyridoxal phosphate</keyword>
<feature type="binding site" evidence="13">
    <location>
        <position position="174"/>
    </location>
    <ligand>
        <name>pyridoxal 5'-phosphate</name>
        <dbReference type="ChEBI" id="CHEBI:597326"/>
    </ligand>
</feature>
<feature type="modified residue" description="N6-(pyridoxal phosphate)lysine" evidence="13">
    <location>
        <position position="198"/>
    </location>
</feature>
<dbReference type="InterPro" id="IPR015424">
    <property type="entry name" value="PyrdxlP-dep_Trfase"/>
</dbReference>